<name>D7DS72_METV3</name>
<gene>
    <name evidence="1" type="ordered locus">Mvol_0322</name>
</gene>
<dbReference type="AlphaFoldDB" id="D7DS72"/>
<dbReference type="HOGENOM" id="CLU_2140243_0_0_2"/>
<dbReference type="KEGG" id="mvo:Mvol_0322"/>
<dbReference type="STRING" id="456320.Mvol_0322"/>
<proteinExistence type="predicted"/>
<evidence type="ECO:0000313" key="2">
    <source>
        <dbReference type="Proteomes" id="UP000007722"/>
    </source>
</evidence>
<accession>D7DS72</accession>
<sequence length="112" mass="13510">MQKTEVVFLKLEIVCNVKDQWMVRITLPQINKKYVYNDDTEKCTIMDTKTGRMEIKNYKWDTIRNLEEKTLKSENYDLAKAMMDYLKDKTYNKVEPNVYESTFEKTILLTIY</sequence>
<dbReference type="EMBL" id="CP002057">
    <property type="protein sequence ID" value="ADI35982.1"/>
    <property type="molecule type" value="Genomic_DNA"/>
</dbReference>
<keyword evidence="2" id="KW-1185">Reference proteome</keyword>
<dbReference type="Proteomes" id="UP000007722">
    <property type="component" value="Chromosome"/>
</dbReference>
<evidence type="ECO:0000313" key="1">
    <source>
        <dbReference type="EMBL" id="ADI35982.1"/>
    </source>
</evidence>
<dbReference type="OrthoDB" id="372500at2157"/>
<protein>
    <submittedName>
        <fullName evidence="1">Uncharacterized protein</fullName>
    </submittedName>
</protein>
<organism evidence="1 2">
    <name type="scientific">Methanococcus voltae (strain ATCC BAA-1334 / A3)</name>
    <dbReference type="NCBI Taxonomy" id="456320"/>
    <lineage>
        <taxon>Archaea</taxon>
        <taxon>Methanobacteriati</taxon>
        <taxon>Methanobacteriota</taxon>
        <taxon>Methanomada group</taxon>
        <taxon>Methanococci</taxon>
        <taxon>Methanococcales</taxon>
        <taxon>Methanococcaceae</taxon>
        <taxon>Methanococcus</taxon>
    </lineage>
</organism>
<reference evidence="1 2" key="1">
    <citation type="submission" date="2010-05" db="EMBL/GenBank/DDBJ databases">
        <title>Complete sequence of Methanococcus voltae A3.</title>
        <authorList>
            <consortium name="US DOE Joint Genome Institute"/>
            <person name="Lucas S."/>
            <person name="Copeland A."/>
            <person name="Lapidus A."/>
            <person name="Cheng J.-F."/>
            <person name="Bruce D."/>
            <person name="Goodwin L."/>
            <person name="Pitluck S."/>
            <person name="Lowry S."/>
            <person name="Clum A."/>
            <person name="Land M."/>
            <person name="Hauser L."/>
            <person name="Kyrpides N."/>
            <person name="Mikhailova N."/>
            <person name="Whitman W.B."/>
            <person name="Woyke T."/>
        </authorList>
    </citation>
    <scope>NUCLEOTIDE SEQUENCE [LARGE SCALE GENOMIC DNA]</scope>
    <source>
        <strain evidence="2">ATCC BAA-1334 / A3</strain>
    </source>
</reference>
<dbReference type="InParanoid" id="D7DS72"/>